<feature type="domain" description="Bacterial spore germination immunoglobulin-like" evidence="1">
    <location>
        <begin position="269"/>
        <end position="352"/>
    </location>
</feature>
<gene>
    <name evidence="3" type="ORF">SAMN03080606_03495</name>
</gene>
<dbReference type="Pfam" id="PF14343">
    <property type="entry name" value="PrcB_C"/>
    <property type="match status" value="1"/>
</dbReference>
<reference evidence="3 4" key="1">
    <citation type="submission" date="2016-10" db="EMBL/GenBank/DDBJ databases">
        <authorList>
            <person name="de Groot N.N."/>
        </authorList>
    </citation>
    <scope>NUCLEOTIDE SEQUENCE [LARGE SCALE GENOMIC DNA]</scope>
    <source>
        <strain evidence="3 4">DSM 18978</strain>
    </source>
</reference>
<dbReference type="Proteomes" id="UP000198636">
    <property type="component" value="Unassembled WGS sequence"/>
</dbReference>
<name>A0A1G5KHD1_9FIRM</name>
<evidence type="ECO:0000313" key="4">
    <source>
        <dbReference type="Proteomes" id="UP000198636"/>
    </source>
</evidence>
<dbReference type="InterPro" id="IPR018911">
    <property type="entry name" value="Gmad2_Ig-like_dom"/>
</dbReference>
<dbReference type="RefSeq" id="WP_242877019.1">
    <property type="nucleotide sequence ID" value="NZ_FMUS01000027.1"/>
</dbReference>
<proteinExistence type="predicted"/>
<evidence type="ECO:0000313" key="3">
    <source>
        <dbReference type="EMBL" id="SCY99977.1"/>
    </source>
</evidence>
<sequence length="363" mass="41673">MGKYKLLISLVIMVLVLFGCQREEAPNPPAEDVEEVQYPYEELQHQDIAFVEFFWQQEKTLPIEDEEVLKNTAQHIREVEFVGKASPQDIEDTTQGMTVYLNRELEESQMITMYFNEDQENLFTIGPNGEEYKIRSQRLLNFIRQQMDQRLVILDEDAIPQEAQEWFDKFRNEIGAYVYQHPDGTLILINAGEKPTGGYGIKVVNYNEEDYPRTLTIDIVEPEEGTVVTQAITYPSIIVKIFTQEASKYEVITVENESLPMEDKLIFAKLDAPEEEQQIDNPVRVAGKVIAFEGSFIVRITDNEENIIHEEVLQASAGGPQWGEFDEEIQYPSPDGDEGSIEIGEYSAKDGEYILHLKVPVKF</sequence>
<protein>
    <submittedName>
        <fullName evidence="3">PrcB C-terminal</fullName>
    </submittedName>
</protein>
<evidence type="ECO:0000259" key="2">
    <source>
        <dbReference type="Pfam" id="PF14343"/>
    </source>
</evidence>
<dbReference type="STRING" id="1120976.SAMN03080606_03495"/>
<organism evidence="3 4">
    <name type="scientific">Alkaliphilus peptidifermentans DSM 18978</name>
    <dbReference type="NCBI Taxonomy" id="1120976"/>
    <lineage>
        <taxon>Bacteria</taxon>
        <taxon>Bacillati</taxon>
        <taxon>Bacillota</taxon>
        <taxon>Clostridia</taxon>
        <taxon>Peptostreptococcales</taxon>
        <taxon>Natronincolaceae</taxon>
        <taxon>Alkaliphilus</taxon>
    </lineage>
</organism>
<dbReference type="AlphaFoldDB" id="A0A1G5KHD1"/>
<feature type="domain" description="PrcB C-terminal" evidence="2">
    <location>
        <begin position="186"/>
        <end position="241"/>
    </location>
</feature>
<accession>A0A1G5KHD1</accession>
<evidence type="ECO:0000259" key="1">
    <source>
        <dbReference type="Pfam" id="PF10648"/>
    </source>
</evidence>
<dbReference type="InterPro" id="IPR025748">
    <property type="entry name" value="PrcB_C_dom"/>
</dbReference>
<keyword evidence="4" id="KW-1185">Reference proteome</keyword>
<dbReference type="PROSITE" id="PS51257">
    <property type="entry name" value="PROKAR_LIPOPROTEIN"/>
    <property type="match status" value="1"/>
</dbReference>
<dbReference type="Pfam" id="PF10648">
    <property type="entry name" value="Gmad2"/>
    <property type="match status" value="1"/>
</dbReference>
<dbReference type="EMBL" id="FMUS01000027">
    <property type="protein sequence ID" value="SCY99977.1"/>
    <property type="molecule type" value="Genomic_DNA"/>
</dbReference>